<dbReference type="AlphaFoldDB" id="L8GA71"/>
<dbReference type="Proteomes" id="UP000011064">
    <property type="component" value="Unassembled WGS sequence"/>
</dbReference>
<evidence type="ECO:0000313" key="2">
    <source>
        <dbReference type="EMBL" id="ELR09548.1"/>
    </source>
</evidence>
<gene>
    <name evidence="2" type="ORF">GMDG_04043</name>
</gene>
<evidence type="ECO:0000313" key="3">
    <source>
        <dbReference type="Proteomes" id="UP000011064"/>
    </source>
</evidence>
<keyword evidence="3" id="KW-1185">Reference proteome</keyword>
<dbReference type="HOGENOM" id="CLU_2027744_0_0_1"/>
<name>L8GA71_PSED2</name>
<dbReference type="InParanoid" id="L8GA71"/>
<dbReference type="EMBL" id="GL573238">
    <property type="protein sequence ID" value="ELR09548.1"/>
    <property type="molecule type" value="Genomic_DNA"/>
</dbReference>
<evidence type="ECO:0000256" key="1">
    <source>
        <dbReference type="SAM" id="MobiDB-lite"/>
    </source>
</evidence>
<sequence length="122" mass="14480">MAVQQKKYLFQVMFWGAMSSEISVSRPSLSWIPESIEEKWQNVLKLREINTYWQKKADDEILRARTVGTLEYEYMETLNRDIQEGKSKWKRPRRPSQEFGDMESWSRGRVSENQEVSKGGID</sequence>
<protein>
    <submittedName>
        <fullName evidence="2">Uncharacterized protein</fullName>
    </submittedName>
</protein>
<reference evidence="3" key="1">
    <citation type="submission" date="2010-09" db="EMBL/GenBank/DDBJ databases">
        <title>The genome sequence of Geomyces destructans 20631-21.</title>
        <authorList>
            <consortium name="The Broad Institute Genome Sequencing Platform"/>
            <person name="Cuomo C.A."/>
            <person name="Blehert D.S."/>
            <person name="Lorch J.M."/>
            <person name="Young S.K."/>
            <person name="Zeng Q."/>
            <person name="Gargeya S."/>
            <person name="Fitzgerald M."/>
            <person name="Haas B."/>
            <person name="Abouelleil A."/>
            <person name="Alvarado L."/>
            <person name="Arachchi H.M."/>
            <person name="Berlin A."/>
            <person name="Brown A."/>
            <person name="Chapman S.B."/>
            <person name="Chen Z."/>
            <person name="Dunbar C."/>
            <person name="Freedman E."/>
            <person name="Gearin G."/>
            <person name="Gellesch M."/>
            <person name="Goldberg J."/>
            <person name="Griggs A."/>
            <person name="Gujja S."/>
            <person name="Heiman D."/>
            <person name="Howarth C."/>
            <person name="Larson L."/>
            <person name="Lui A."/>
            <person name="MacDonald P.J.P."/>
            <person name="Montmayeur A."/>
            <person name="Murphy C."/>
            <person name="Neiman D."/>
            <person name="Pearson M."/>
            <person name="Priest M."/>
            <person name="Roberts A."/>
            <person name="Saif S."/>
            <person name="Shea T."/>
            <person name="Shenoy N."/>
            <person name="Sisk P."/>
            <person name="Stolte C."/>
            <person name="Sykes S."/>
            <person name="Wortman J."/>
            <person name="Nusbaum C."/>
            <person name="Birren B."/>
        </authorList>
    </citation>
    <scope>NUCLEOTIDE SEQUENCE [LARGE SCALE GENOMIC DNA]</scope>
    <source>
        <strain evidence="3">ATCC MYA-4855 / 20631-21</strain>
    </source>
</reference>
<dbReference type="VEuPathDB" id="FungiDB:GMDG_04043"/>
<proteinExistence type="predicted"/>
<organism evidence="2 3">
    <name type="scientific">Pseudogymnoascus destructans (strain ATCC MYA-4855 / 20631-21)</name>
    <name type="common">Bat white-nose syndrome fungus</name>
    <name type="synonym">Geomyces destructans</name>
    <dbReference type="NCBI Taxonomy" id="658429"/>
    <lineage>
        <taxon>Eukaryota</taxon>
        <taxon>Fungi</taxon>
        <taxon>Dikarya</taxon>
        <taxon>Ascomycota</taxon>
        <taxon>Pezizomycotina</taxon>
        <taxon>Leotiomycetes</taxon>
        <taxon>Thelebolales</taxon>
        <taxon>Thelebolaceae</taxon>
        <taxon>Pseudogymnoascus</taxon>
    </lineage>
</organism>
<feature type="region of interest" description="Disordered" evidence="1">
    <location>
        <begin position="84"/>
        <end position="122"/>
    </location>
</feature>
<accession>L8GA71</accession>